<dbReference type="EMBL" id="LAZR01035807">
    <property type="protein sequence ID" value="KKL26526.1"/>
    <property type="molecule type" value="Genomic_DNA"/>
</dbReference>
<reference evidence="1" key="1">
    <citation type="journal article" date="2015" name="Nature">
        <title>Complex archaea that bridge the gap between prokaryotes and eukaryotes.</title>
        <authorList>
            <person name="Spang A."/>
            <person name="Saw J.H."/>
            <person name="Jorgensen S.L."/>
            <person name="Zaremba-Niedzwiedzka K."/>
            <person name="Martijn J."/>
            <person name="Lind A.E."/>
            <person name="van Eijk R."/>
            <person name="Schleper C."/>
            <person name="Guy L."/>
            <person name="Ettema T.J."/>
        </authorList>
    </citation>
    <scope>NUCLEOTIDE SEQUENCE</scope>
</reference>
<accession>A0A0F9E9K4</accession>
<dbReference type="AlphaFoldDB" id="A0A0F9E9K4"/>
<protein>
    <submittedName>
        <fullName evidence="1">Uncharacterized protein</fullName>
    </submittedName>
</protein>
<name>A0A0F9E9K4_9ZZZZ</name>
<evidence type="ECO:0000313" key="1">
    <source>
        <dbReference type="EMBL" id="KKL26526.1"/>
    </source>
</evidence>
<proteinExistence type="predicted"/>
<comment type="caution">
    <text evidence="1">The sequence shown here is derived from an EMBL/GenBank/DDBJ whole genome shotgun (WGS) entry which is preliminary data.</text>
</comment>
<sequence>MPDRLEKCDCPGEIYIIEARSCGARVNGEEVEGLALAWVDKNNNAPSHVCGRNWAVSLATDVLKGRQIASLAISNIQDDEDEDEEEE</sequence>
<gene>
    <name evidence="1" type="ORF">LCGC14_2394430</name>
</gene>
<organism evidence="1">
    <name type="scientific">marine sediment metagenome</name>
    <dbReference type="NCBI Taxonomy" id="412755"/>
    <lineage>
        <taxon>unclassified sequences</taxon>
        <taxon>metagenomes</taxon>
        <taxon>ecological metagenomes</taxon>
    </lineage>
</organism>